<proteinExistence type="predicted"/>
<dbReference type="STRING" id="317735.RU98_GL000458"/>
<evidence type="ECO:0000313" key="2">
    <source>
        <dbReference type="Proteomes" id="UP000013840"/>
    </source>
</evidence>
<dbReference type="RefSeq" id="WP_010770483.1">
    <property type="nucleotide sequence ID" value="NZ_KB946332.1"/>
</dbReference>
<reference evidence="1 2" key="1">
    <citation type="submission" date="2013-02" db="EMBL/GenBank/DDBJ databases">
        <title>The Genome Sequence of Enterococcus caccae BAA-1240.</title>
        <authorList>
            <consortium name="The Broad Institute Genome Sequencing Platform"/>
            <consortium name="The Broad Institute Genome Sequencing Center for Infectious Disease"/>
            <person name="Earl A.M."/>
            <person name="Gilmore M.S."/>
            <person name="Lebreton F."/>
            <person name="Walker B."/>
            <person name="Young S.K."/>
            <person name="Zeng Q."/>
            <person name="Gargeya S."/>
            <person name="Fitzgerald M."/>
            <person name="Haas B."/>
            <person name="Abouelleil A."/>
            <person name="Alvarado L."/>
            <person name="Arachchi H.M."/>
            <person name="Berlin A.M."/>
            <person name="Chapman S.B."/>
            <person name="Dewar J."/>
            <person name="Goldberg J."/>
            <person name="Griggs A."/>
            <person name="Gujja S."/>
            <person name="Hansen M."/>
            <person name="Howarth C."/>
            <person name="Imamovic A."/>
            <person name="Larimer J."/>
            <person name="McCowan C."/>
            <person name="Murphy C."/>
            <person name="Neiman D."/>
            <person name="Pearson M."/>
            <person name="Priest M."/>
            <person name="Roberts A."/>
            <person name="Saif S."/>
            <person name="Shea T."/>
            <person name="Sisk P."/>
            <person name="Sykes S."/>
            <person name="Wortman J."/>
            <person name="Nusbaum C."/>
            <person name="Birren B."/>
        </authorList>
    </citation>
    <scope>NUCLEOTIDE SEQUENCE [LARGE SCALE GENOMIC DNA]</scope>
    <source>
        <strain evidence="1 2">ATCC BAA-1240</strain>
    </source>
</reference>
<keyword evidence="2" id="KW-1185">Reference proteome</keyword>
<comment type="caution">
    <text evidence="1">The sequence shown here is derived from an EMBL/GenBank/DDBJ whole genome shotgun (WGS) entry which is preliminary data.</text>
</comment>
<accession>R3WRP5</accession>
<dbReference type="PATRIC" id="fig|1158612.3.peg.287"/>
<protein>
    <submittedName>
        <fullName evidence="1">Uncharacterized protein</fullName>
    </submittedName>
</protein>
<name>R3WRP5_9ENTE</name>
<dbReference type="EMBL" id="AJAU01000004">
    <property type="protein sequence ID" value="EOL50506.1"/>
    <property type="molecule type" value="Genomic_DNA"/>
</dbReference>
<dbReference type="OrthoDB" id="2307220at2"/>
<dbReference type="AlphaFoldDB" id="R3WRP5"/>
<dbReference type="Proteomes" id="UP000013840">
    <property type="component" value="Unassembled WGS sequence"/>
</dbReference>
<organism evidence="1 2">
    <name type="scientific">Enterococcus caccae ATCC BAA-1240</name>
    <dbReference type="NCBI Taxonomy" id="1158612"/>
    <lineage>
        <taxon>Bacteria</taxon>
        <taxon>Bacillati</taxon>
        <taxon>Bacillota</taxon>
        <taxon>Bacilli</taxon>
        <taxon>Lactobacillales</taxon>
        <taxon>Enterococcaceae</taxon>
        <taxon>Enterococcus</taxon>
    </lineage>
</organism>
<sequence>MKKSRRIKGYFLIAVVVFFTLIGVNQDGLVRAELATKDTKLNYEKDEPLDQWMPDKNLQKSVAYALGITVKEITKERVKELRSFGSRGGNPIYRRGYSEHYLAVKNWQGFEYAINVTDFELLGATDDDLQKIILPPESIRKNISNVFLVSSVPKNVNVALSYIKEKFINVEVIGPLPTMASSSYSDMIVLDEQTLGHFEVPIDKLITILPDEKEFTLDLNLTQKEVIFQASNVKLKYAVKQEESTFIFDLLEVLGMDYYDENVAYATSKEAAYREIQGTQKSLPTTSAAFFKEKFVTITYMGTDSEGVSIYGELEPVLRIKFE</sequence>
<gene>
    <name evidence="1" type="ORF">UC7_00279</name>
</gene>
<evidence type="ECO:0000313" key="1">
    <source>
        <dbReference type="EMBL" id="EOL50506.1"/>
    </source>
</evidence>